<evidence type="ECO:0000256" key="4">
    <source>
        <dbReference type="ARBA" id="ARBA00022825"/>
    </source>
</evidence>
<keyword evidence="3" id="KW-0378">Hydrolase</keyword>
<evidence type="ECO:0000256" key="2">
    <source>
        <dbReference type="ARBA" id="ARBA00022670"/>
    </source>
</evidence>
<dbReference type="InterPro" id="IPR043504">
    <property type="entry name" value="Peptidase_S1_PA_chymotrypsin"/>
</dbReference>
<comment type="similarity">
    <text evidence="1">Belongs to the peptidase S1 family.</text>
</comment>
<dbReference type="Gene3D" id="2.40.10.10">
    <property type="entry name" value="Trypsin-like serine proteases"/>
    <property type="match status" value="2"/>
</dbReference>
<gene>
    <name evidence="7" type="ORF">BJ981_002405</name>
</gene>
<keyword evidence="2" id="KW-0645">Protease</keyword>
<keyword evidence="5" id="KW-1015">Disulfide bond</keyword>
<dbReference type="InterPro" id="IPR009003">
    <property type="entry name" value="Peptidase_S1_PA"/>
</dbReference>
<evidence type="ECO:0000313" key="7">
    <source>
        <dbReference type="EMBL" id="MBB5626706.1"/>
    </source>
</evidence>
<dbReference type="InterPro" id="IPR001316">
    <property type="entry name" value="Pept_S1A_streptogrisin"/>
</dbReference>
<accession>A0A7W9DPQ3</accession>
<reference evidence="7 8" key="1">
    <citation type="submission" date="2020-08" db="EMBL/GenBank/DDBJ databases">
        <title>Sequencing the genomes of 1000 actinobacteria strains.</title>
        <authorList>
            <person name="Klenk H.-P."/>
        </authorList>
    </citation>
    <scope>NUCLEOTIDE SEQUENCE [LARGE SCALE GENOMIC DNA]</scope>
    <source>
        <strain evidence="7 8">DSM 45790</strain>
    </source>
</reference>
<keyword evidence="4" id="KW-0720">Serine protease</keyword>
<keyword evidence="6" id="KW-0732">Signal</keyword>
<dbReference type="RefSeq" id="WP_184610829.1">
    <property type="nucleotide sequence ID" value="NZ_BOOS01000030.1"/>
</dbReference>
<feature type="chain" id="PRO_5031115998" evidence="6">
    <location>
        <begin position="24"/>
        <end position="215"/>
    </location>
</feature>
<name>A0A7W9DPQ3_9ACTN</name>
<evidence type="ECO:0000256" key="1">
    <source>
        <dbReference type="ARBA" id="ARBA00007664"/>
    </source>
</evidence>
<evidence type="ECO:0000256" key="6">
    <source>
        <dbReference type="SAM" id="SignalP"/>
    </source>
</evidence>
<organism evidence="7 8">
    <name type="scientific">Sphaerisporangium krabiense</name>
    <dbReference type="NCBI Taxonomy" id="763782"/>
    <lineage>
        <taxon>Bacteria</taxon>
        <taxon>Bacillati</taxon>
        <taxon>Actinomycetota</taxon>
        <taxon>Actinomycetes</taxon>
        <taxon>Streptosporangiales</taxon>
        <taxon>Streptosporangiaceae</taxon>
        <taxon>Sphaerisporangium</taxon>
    </lineage>
</organism>
<evidence type="ECO:0000256" key="5">
    <source>
        <dbReference type="ARBA" id="ARBA00023157"/>
    </source>
</evidence>
<dbReference type="Proteomes" id="UP000588112">
    <property type="component" value="Unassembled WGS sequence"/>
</dbReference>
<dbReference type="SUPFAM" id="SSF50494">
    <property type="entry name" value="Trypsin-like serine proteases"/>
    <property type="match status" value="1"/>
</dbReference>
<dbReference type="AlphaFoldDB" id="A0A7W9DPQ3"/>
<proteinExistence type="inferred from homology"/>
<feature type="signal peptide" evidence="6">
    <location>
        <begin position="1"/>
        <end position="23"/>
    </location>
</feature>
<comment type="caution">
    <text evidence="7">The sequence shown here is derived from an EMBL/GenBank/DDBJ whole genome shotgun (WGS) entry which is preliminary data.</text>
</comment>
<dbReference type="GO" id="GO:0004252">
    <property type="term" value="F:serine-type endopeptidase activity"/>
    <property type="evidence" value="ECO:0007669"/>
    <property type="project" value="InterPro"/>
</dbReference>
<dbReference type="PRINTS" id="PR00861">
    <property type="entry name" value="ALYTICPTASE"/>
</dbReference>
<dbReference type="EMBL" id="JACHBR010000001">
    <property type="protein sequence ID" value="MBB5626706.1"/>
    <property type="molecule type" value="Genomic_DNA"/>
</dbReference>
<evidence type="ECO:0000256" key="3">
    <source>
        <dbReference type="ARBA" id="ARBA00022801"/>
    </source>
</evidence>
<sequence>MMRRISLLLITSFLLLNPGVASAGTAGLPGTPIRVGDSFGVNGRCPVGATVQGGFVTSGACGAQGEILRGPNGTIVGTIRGSTYPDPSSAWVAVTPAWEPLGVVRGFGGDIPVHGSTPAPVGSSVCGSTGTTGWQCGTVMNRNATVTYPQGTVSGLIMTSVCAEPGSRPGSFLISADHLQGILLGGTGNCTTGGRSYYVPINKILQTYGLTLLTS</sequence>
<keyword evidence="8" id="KW-1185">Reference proteome</keyword>
<evidence type="ECO:0000313" key="8">
    <source>
        <dbReference type="Proteomes" id="UP000588112"/>
    </source>
</evidence>
<dbReference type="CDD" id="cd21112">
    <property type="entry name" value="alphaLP-like"/>
    <property type="match status" value="1"/>
</dbReference>
<dbReference type="GO" id="GO:0006508">
    <property type="term" value="P:proteolysis"/>
    <property type="evidence" value="ECO:0007669"/>
    <property type="project" value="UniProtKB-KW"/>
</dbReference>
<protein>
    <submittedName>
        <fullName evidence="7">Uncharacterized protein</fullName>
    </submittedName>
</protein>